<gene>
    <name evidence="1" type="ORF">S03H2_09402</name>
</gene>
<dbReference type="EMBL" id="BARU01004773">
    <property type="protein sequence ID" value="GAH23623.1"/>
    <property type="molecule type" value="Genomic_DNA"/>
</dbReference>
<evidence type="ECO:0000313" key="1">
    <source>
        <dbReference type="EMBL" id="GAH23623.1"/>
    </source>
</evidence>
<protein>
    <submittedName>
        <fullName evidence="1">Uncharacterized protein</fullName>
    </submittedName>
</protein>
<comment type="caution">
    <text evidence="1">The sequence shown here is derived from an EMBL/GenBank/DDBJ whole genome shotgun (WGS) entry which is preliminary data.</text>
</comment>
<organism evidence="1">
    <name type="scientific">marine sediment metagenome</name>
    <dbReference type="NCBI Taxonomy" id="412755"/>
    <lineage>
        <taxon>unclassified sequences</taxon>
        <taxon>metagenomes</taxon>
        <taxon>ecological metagenomes</taxon>
    </lineage>
</organism>
<dbReference type="AlphaFoldDB" id="X1FS93"/>
<sequence length="105" mass="11810">MLKWKRVSVTAGDGAEELETILIGMAGKNRVIKYVATNNHDGDRRLRVYRDAEQFIDIDMNMLTVYAPFLPMDLPLTEGQFCNIGFYNITGSEVTTIISIGYTEA</sequence>
<accession>X1FS93</accession>
<proteinExistence type="predicted"/>
<reference evidence="1" key="1">
    <citation type="journal article" date="2014" name="Front. Microbiol.">
        <title>High frequency of phylogenetically diverse reductive dehalogenase-homologous genes in deep subseafloor sedimentary metagenomes.</title>
        <authorList>
            <person name="Kawai M."/>
            <person name="Futagami T."/>
            <person name="Toyoda A."/>
            <person name="Takaki Y."/>
            <person name="Nishi S."/>
            <person name="Hori S."/>
            <person name="Arai W."/>
            <person name="Tsubouchi T."/>
            <person name="Morono Y."/>
            <person name="Uchiyama I."/>
            <person name="Ito T."/>
            <person name="Fujiyama A."/>
            <person name="Inagaki F."/>
            <person name="Takami H."/>
        </authorList>
    </citation>
    <scope>NUCLEOTIDE SEQUENCE</scope>
    <source>
        <strain evidence="1">Expedition CK06-06</strain>
    </source>
</reference>
<name>X1FS93_9ZZZZ</name>